<comment type="catalytic activity">
    <reaction evidence="12">
        <text>1D-myo-inositol 1,2-bisphosphate + H2O = 1D-myo-inositol 2-phosphate + phosphate</text>
        <dbReference type="Rhea" id="RHEA:77135"/>
        <dbReference type="ChEBI" id="CHEBI:15377"/>
        <dbReference type="ChEBI" id="CHEBI:43474"/>
        <dbReference type="ChEBI" id="CHEBI:84142"/>
        <dbReference type="ChEBI" id="CHEBI:195539"/>
    </reaction>
    <physiologicalReaction direction="left-to-right" evidence="12">
        <dbReference type="Rhea" id="RHEA:77136"/>
    </physiologicalReaction>
</comment>
<proteinExistence type="inferred from homology"/>
<reference evidence="19" key="1">
    <citation type="submission" date="2022-12" db="EMBL/GenBank/DDBJ databases">
        <authorList>
            <person name="Petersen C."/>
        </authorList>
    </citation>
    <scope>NUCLEOTIDE SEQUENCE</scope>
    <source>
        <strain evidence="19">IBT 21472</strain>
    </source>
</reference>
<keyword evidence="18" id="KW-0812">Transmembrane</keyword>
<evidence type="ECO:0000313" key="19">
    <source>
        <dbReference type="EMBL" id="KAJ5311574.1"/>
    </source>
</evidence>
<dbReference type="GO" id="GO:0003993">
    <property type="term" value="F:acid phosphatase activity"/>
    <property type="evidence" value="ECO:0007669"/>
    <property type="project" value="TreeGrafter"/>
</dbReference>
<comment type="catalytic activity">
    <reaction evidence="13">
        <text>1D-myo-inositol 1,2,6-trisphosphate + H2O = 1D-myo-inositol 1,2-bisphosphate + phosphate</text>
        <dbReference type="Rhea" id="RHEA:77131"/>
        <dbReference type="ChEBI" id="CHEBI:15377"/>
        <dbReference type="ChEBI" id="CHEBI:43474"/>
        <dbReference type="ChEBI" id="CHEBI:195537"/>
        <dbReference type="ChEBI" id="CHEBI:195539"/>
    </reaction>
    <physiologicalReaction direction="left-to-right" evidence="13">
        <dbReference type="Rhea" id="RHEA:77132"/>
    </physiologicalReaction>
</comment>
<dbReference type="PANTHER" id="PTHR20963">
    <property type="entry name" value="MULTIPLE INOSITOL POLYPHOSPHATE PHOSPHATASE-RELATED"/>
    <property type="match status" value="1"/>
</dbReference>
<dbReference type="InterPro" id="IPR033379">
    <property type="entry name" value="Acid_Pase_AS"/>
</dbReference>
<keyword evidence="20" id="KW-1185">Reference proteome</keyword>
<evidence type="ECO:0000256" key="8">
    <source>
        <dbReference type="ARBA" id="ARBA00023180"/>
    </source>
</evidence>
<dbReference type="AlphaFoldDB" id="A0A9W9U3Y2"/>
<feature type="transmembrane region" description="Helical" evidence="18">
    <location>
        <begin position="39"/>
        <end position="60"/>
    </location>
</feature>
<comment type="subunit">
    <text evidence="3">Monomer.</text>
</comment>
<evidence type="ECO:0000256" key="12">
    <source>
        <dbReference type="ARBA" id="ARBA00043675"/>
    </source>
</evidence>
<evidence type="ECO:0000313" key="20">
    <source>
        <dbReference type="Proteomes" id="UP001147746"/>
    </source>
</evidence>
<keyword evidence="8" id="KW-0325">Glycoprotein</keyword>
<dbReference type="PROSITE" id="PS00616">
    <property type="entry name" value="HIS_ACID_PHOSPHAT_1"/>
    <property type="match status" value="1"/>
</dbReference>
<dbReference type="FunFam" id="3.40.50.1240:FF:000027">
    <property type="entry name" value="3-phytase A"/>
    <property type="match status" value="1"/>
</dbReference>
<evidence type="ECO:0000256" key="18">
    <source>
        <dbReference type="SAM" id="Phobius"/>
    </source>
</evidence>
<evidence type="ECO:0000256" key="2">
    <source>
        <dbReference type="ARBA" id="ARBA00005375"/>
    </source>
</evidence>
<keyword evidence="7" id="KW-1015">Disulfide bond</keyword>
<evidence type="ECO:0000256" key="1">
    <source>
        <dbReference type="ARBA" id="ARBA00004613"/>
    </source>
</evidence>
<evidence type="ECO:0000256" key="15">
    <source>
        <dbReference type="ARBA" id="ARBA00043788"/>
    </source>
</evidence>
<comment type="similarity">
    <text evidence="2">Belongs to the histidine acid phosphatase family.</text>
</comment>
<dbReference type="Gene3D" id="3.40.50.1240">
    <property type="entry name" value="Phosphoglycerate mutase-like"/>
    <property type="match status" value="1"/>
</dbReference>
<comment type="catalytic activity">
    <reaction evidence="11">
        <text>1D-myo-inositol 1,2,5,6-tetrakisphosphate + H2O = 1D-myo-inositol 1,2,6-trisphosphate + phosphate</text>
        <dbReference type="Rhea" id="RHEA:77119"/>
        <dbReference type="ChEBI" id="CHEBI:15377"/>
        <dbReference type="ChEBI" id="CHEBI:43474"/>
        <dbReference type="ChEBI" id="CHEBI:195535"/>
        <dbReference type="ChEBI" id="CHEBI:195537"/>
    </reaction>
    <physiologicalReaction direction="left-to-right" evidence="11">
        <dbReference type="Rhea" id="RHEA:77120"/>
    </physiologicalReaction>
</comment>
<evidence type="ECO:0000256" key="7">
    <source>
        <dbReference type="ARBA" id="ARBA00023157"/>
    </source>
</evidence>
<dbReference type="PANTHER" id="PTHR20963:SF24">
    <property type="entry name" value="3-PHYTASE B"/>
    <property type="match status" value="1"/>
</dbReference>
<evidence type="ECO:0000256" key="4">
    <source>
        <dbReference type="ARBA" id="ARBA00012632"/>
    </source>
</evidence>
<dbReference type="SUPFAM" id="SSF53254">
    <property type="entry name" value="Phosphoglycerate mutase-like"/>
    <property type="match status" value="1"/>
</dbReference>
<evidence type="ECO:0000256" key="10">
    <source>
        <dbReference type="ARBA" id="ARBA00042300"/>
    </source>
</evidence>
<keyword evidence="5" id="KW-0964">Secreted</keyword>
<dbReference type="GO" id="GO:0016158">
    <property type="term" value="F:inositol hexakisphosphate 3-phosphatase activity"/>
    <property type="evidence" value="ECO:0007669"/>
    <property type="project" value="UniProtKB-EC"/>
</dbReference>
<gene>
    <name evidence="19" type="ORF">N7476_007434</name>
</gene>
<comment type="subcellular location">
    <subcellularLocation>
        <location evidence="1">Secreted</location>
    </subcellularLocation>
</comment>
<accession>A0A9W9U3Y2</accession>
<evidence type="ECO:0000256" key="3">
    <source>
        <dbReference type="ARBA" id="ARBA00011245"/>
    </source>
</evidence>
<evidence type="ECO:0000256" key="9">
    <source>
        <dbReference type="ARBA" id="ARBA00041857"/>
    </source>
</evidence>
<dbReference type="OrthoDB" id="6509975at2759"/>
<evidence type="ECO:0000256" key="5">
    <source>
        <dbReference type="ARBA" id="ARBA00022525"/>
    </source>
</evidence>
<evidence type="ECO:0000256" key="13">
    <source>
        <dbReference type="ARBA" id="ARBA00043721"/>
    </source>
</evidence>
<dbReference type="Proteomes" id="UP001147746">
    <property type="component" value="Unassembled WGS sequence"/>
</dbReference>
<dbReference type="Pfam" id="PF00328">
    <property type="entry name" value="His_Phos_2"/>
    <property type="match status" value="1"/>
</dbReference>
<comment type="caution">
    <text evidence="19">The sequence shown here is derived from an EMBL/GenBank/DDBJ whole genome shotgun (WGS) entry which is preliminary data.</text>
</comment>
<dbReference type="GO" id="GO:0005576">
    <property type="term" value="C:extracellular region"/>
    <property type="evidence" value="ECO:0007669"/>
    <property type="project" value="UniProtKB-SubCell"/>
</dbReference>
<keyword evidence="18" id="KW-0472">Membrane</keyword>
<keyword evidence="6" id="KW-0378">Hydrolase</keyword>
<evidence type="ECO:0000256" key="11">
    <source>
        <dbReference type="ARBA" id="ARBA00043670"/>
    </source>
</evidence>
<evidence type="ECO:0000256" key="16">
    <source>
        <dbReference type="ARBA" id="ARBA00044106"/>
    </source>
</evidence>
<reference evidence="19" key="2">
    <citation type="journal article" date="2023" name="IMA Fungus">
        <title>Comparative genomic study of the Penicillium genus elucidates a diverse pangenome and 15 lateral gene transfer events.</title>
        <authorList>
            <person name="Petersen C."/>
            <person name="Sorensen T."/>
            <person name="Nielsen M.R."/>
            <person name="Sondergaard T.E."/>
            <person name="Sorensen J.L."/>
            <person name="Fitzpatrick D.A."/>
            <person name="Frisvad J.C."/>
            <person name="Nielsen K.L."/>
        </authorList>
    </citation>
    <scope>NUCLEOTIDE SEQUENCE</scope>
    <source>
        <strain evidence="19">IBT 21472</strain>
    </source>
</reference>
<sequence length="531" mass="58897">MAGHGRPCGRAPVEEEEEALLGIRNDEQQMRPKSLHKRWTVLCMVALMGGVAFATVYLVFGYGTCRSTSPTKENHPDRNLAVSSSRKVPRQPKMCDTVSSGYECFADISQRWGAYSPYFSVEGGVSGDVPTGCEVTFVQVLSRHGARYPTASKSKKYSELIADIQANATDFKDTTAFLKTYNYTLGSDDLTTFGERQMVDSGIKFYNRYESLTRDTIPFVRSSGSSRVVESGKKFIQGFQQTKNTDRKADRDQSPPTINVVISEDAGSNNTLNHNTCTVFEASTLGDDVDASYEARFVPPIAHRLENDMPGVTLSNDDVTYLMDMCSFDTIGMSDDGSVISPFCEMFTLREWNHYNYLQSLDKYYGYGAGNPLGPTQGVGFVNELIARMTHTPVHDDTTTNHTLDSNPTTFPVNRTLYADFTHDNGLIPIFFAMGLYNGTATLSTKHIQSESAADGYSASKTVPFAARAYIEMMQCSKDTDSDPFVRVLVNDRVVPLHGCNVDKYGRCRRKDWINGLSFAKDGGDWSSCYT</sequence>
<name>A0A9W9U3Y2_9EURO</name>
<dbReference type="PROSITE" id="PS00778">
    <property type="entry name" value="HIS_ACID_PHOSPHAT_2"/>
    <property type="match status" value="1"/>
</dbReference>
<protein>
    <recommendedName>
        <fullName evidence="16">Phytase A</fullName>
        <ecNumber evidence="4">3.1.3.8</ecNumber>
    </recommendedName>
    <alternativeName>
        <fullName evidence="17">Histidine acid phosphatase phyA</fullName>
    </alternativeName>
    <alternativeName>
        <fullName evidence="10">Myo-inositol hexakisphosphate phosphohydrolase A</fullName>
    </alternativeName>
    <alternativeName>
        <fullName evidence="9">Myo-inositol-hexaphosphate 3-phosphohydrolase A</fullName>
    </alternativeName>
</protein>
<dbReference type="InterPro" id="IPR000560">
    <property type="entry name" value="His_Pase_clade-2"/>
</dbReference>
<comment type="catalytic activity">
    <reaction evidence="15">
        <text>1D-myo-inositol hexakisphosphate + H2O = 1D-myo-inositol 1,2,4,5,6-pentakisphosphate + phosphate</text>
        <dbReference type="Rhea" id="RHEA:16989"/>
        <dbReference type="ChEBI" id="CHEBI:15377"/>
        <dbReference type="ChEBI" id="CHEBI:43474"/>
        <dbReference type="ChEBI" id="CHEBI:57798"/>
        <dbReference type="ChEBI" id="CHEBI:58130"/>
        <dbReference type="EC" id="3.1.3.8"/>
    </reaction>
    <physiologicalReaction direction="left-to-right" evidence="15">
        <dbReference type="Rhea" id="RHEA:16990"/>
    </physiologicalReaction>
</comment>
<dbReference type="EMBL" id="JAPZBO010000007">
    <property type="protein sequence ID" value="KAJ5311574.1"/>
    <property type="molecule type" value="Genomic_DNA"/>
</dbReference>
<comment type="catalytic activity">
    <reaction evidence="14">
        <text>1D-myo-inositol 1,2,4,5,6-pentakisphosphate + H2O = 1D-myo-inositol 1,2,5,6-tetrakisphosphate + phosphate</text>
        <dbReference type="Rhea" id="RHEA:77115"/>
        <dbReference type="ChEBI" id="CHEBI:15377"/>
        <dbReference type="ChEBI" id="CHEBI:43474"/>
        <dbReference type="ChEBI" id="CHEBI:57798"/>
        <dbReference type="ChEBI" id="CHEBI:195535"/>
    </reaction>
    <physiologicalReaction direction="left-to-right" evidence="14">
        <dbReference type="Rhea" id="RHEA:77116"/>
    </physiologicalReaction>
</comment>
<dbReference type="InterPro" id="IPR029033">
    <property type="entry name" value="His_PPase_superfam"/>
</dbReference>
<evidence type="ECO:0000256" key="6">
    <source>
        <dbReference type="ARBA" id="ARBA00022801"/>
    </source>
</evidence>
<organism evidence="19 20">
    <name type="scientific">Penicillium atrosanguineum</name>
    <dbReference type="NCBI Taxonomy" id="1132637"/>
    <lineage>
        <taxon>Eukaryota</taxon>
        <taxon>Fungi</taxon>
        <taxon>Dikarya</taxon>
        <taxon>Ascomycota</taxon>
        <taxon>Pezizomycotina</taxon>
        <taxon>Eurotiomycetes</taxon>
        <taxon>Eurotiomycetidae</taxon>
        <taxon>Eurotiales</taxon>
        <taxon>Aspergillaceae</taxon>
        <taxon>Penicillium</taxon>
    </lineage>
</organism>
<evidence type="ECO:0000256" key="14">
    <source>
        <dbReference type="ARBA" id="ARBA00043748"/>
    </source>
</evidence>
<keyword evidence="18" id="KW-1133">Transmembrane helix</keyword>
<dbReference type="EC" id="3.1.3.8" evidence="4"/>
<evidence type="ECO:0000256" key="17">
    <source>
        <dbReference type="ARBA" id="ARBA00044262"/>
    </source>
</evidence>
<dbReference type="CDD" id="cd07061">
    <property type="entry name" value="HP_HAP_like"/>
    <property type="match status" value="1"/>
</dbReference>